<sequence>ASGCVRAAGTRGGGNFGTRAAGETQCSPCTSYPPQPPAPAANHPAPHTEEREQSSEPPPELVGSHTKQIIQAGSGVQKNGSRCSGLMSQNLKYLALAEGGLFTEGLENVGDLVRINGVLNAEKYRHILIHHAIQSGRRIIGPKFILQQNNDPKHTASVIKNYLHLKEEQEVLEVMVWPPQSPDLNIESVWDYMKRQKDLRNPTSTVRHQKPAPLRLLWLNAGPGCS</sequence>
<feature type="non-terminal residue" evidence="3">
    <location>
        <position position="1"/>
    </location>
</feature>
<organism evidence="3 4">
    <name type="scientific">Electrophorus voltai</name>
    <dbReference type="NCBI Taxonomy" id="2609070"/>
    <lineage>
        <taxon>Eukaryota</taxon>
        <taxon>Metazoa</taxon>
        <taxon>Chordata</taxon>
        <taxon>Craniata</taxon>
        <taxon>Vertebrata</taxon>
        <taxon>Euteleostomi</taxon>
        <taxon>Actinopterygii</taxon>
        <taxon>Neopterygii</taxon>
        <taxon>Teleostei</taxon>
        <taxon>Ostariophysi</taxon>
        <taxon>Gymnotiformes</taxon>
        <taxon>Gymnotoidei</taxon>
        <taxon>Gymnotidae</taxon>
        <taxon>Electrophorus</taxon>
    </lineage>
</organism>
<evidence type="ECO:0000259" key="2">
    <source>
        <dbReference type="Pfam" id="PF13358"/>
    </source>
</evidence>
<keyword evidence="4" id="KW-1185">Reference proteome</keyword>
<reference evidence="3" key="1">
    <citation type="submission" date="2023-03" db="EMBL/GenBank/DDBJ databases">
        <title>Electrophorus voltai genome.</title>
        <authorList>
            <person name="Bian C."/>
        </authorList>
    </citation>
    <scope>NUCLEOTIDE SEQUENCE</scope>
    <source>
        <strain evidence="3">CB-2022</strain>
        <tissue evidence="3">Muscle</tissue>
    </source>
</reference>
<comment type="caution">
    <text evidence="3">The sequence shown here is derived from an EMBL/GenBank/DDBJ whole genome shotgun (WGS) entry which is preliminary data.</text>
</comment>
<gene>
    <name evidence="3" type="ORF">P4O66_006005</name>
</gene>
<feature type="region of interest" description="Disordered" evidence="1">
    <location>
        <begin position="1"/>
        <end position="65"/>
    </location>
</feature>
<feature type="domain" description="Tc1-like transposase DDE" evidence="2">
    <location>
        <begin position="115"/>
        <end position="197"/>
    </location>
</feature>
<dbReference type="EMBL" id="JAROKS010000010">
    <property type="protein sequence ID" value="KAK1800821.1"/>
    <property type="molecule type" value="Genomic_DNA"/>
</dbReference>
<accession>A0AAD9E0J8</accession>
<evidence type="ECO:0000313" key="4">
    <source>
        <dbReference type="Proteomes" id="UP001239994"/>
    </source>
</evidence>
<proteinExistence type="predicted"/>
<name>A0AAD9E0J8_9TELE</name>
<dbReference type="AlphaFoldDB" id="A0AAD9E0J8"/>
<dbReference type="Gene3D" id="3.30.420.10">
    <property type="entry name" value="Ribonuclease H-like superfamily/Ribonuclease H"/>
    <property type="match status" value="1"/>
</dbReference>
<dbReference type="InterPro" id="IPR038717">
    <property type="entry name" value="Tc1-like_DDE_dom"/>
</dbReference>
<dbReference type="InterPro" id="IPR036397">
    <property type="entry name" value="RNaseH_sf"/>
</dbReference>
<dbReference type="Pfam" id="PF13358">
    <property type="entry name" value="DDE_3"/>
    <property type="match status" value="1"/>
</dbReference>
<evidence type="ECO:0000313" key="3">
    <source>
        <dbReference type="EMBL" id="KAK1800821.1"/>
    </source>
</evidence>
<dbReference type="Proteomes" id="UP001239994">
    <property type="component" value="Unassembled WGS sequence"/>
</dbReference>
<dbReference type="GO" id="GO:0003676">
    <property type="term" value="F:nucleic acid binding"/>
    <property type="evidence" value="ECO:0007669"/>
    <property type="project" value="InterPro"/>
</dbReference>
<protein>
    <recommendedName>
        <fullName evidence="2">Tc1-like transposase DDE domain-containing protein</fullName>
    </recommendedName>
</protein>
<evidence type="ECO:0000256" key="1">
    <source>
        <dbReference type="SAM" id="MobiDB-lite"/>
    </source>
</evidence>